<name>A0ABU1H120_9GAMM</name>
<dbReference type="EMBL" id="JARWAO010000011">
    <property type="protein sequence ID" value="MDR5897357.1"/>
    <property type="molecule type" value="Genomic_DNA"/>
</dbReference>
<evidence type="ECO:0000313" key="2">
    <source>
        <dbReference type="Proteomes" id="UP001269375"/>
    </source>
</evidence>
<dbReference type="Proteomes" id="UP001269375">
    <property type="component" value="Unassembled WGS sequence"/>
</dbReference>
<reference evidence="1 2" key="1">
    <citation type="submission" date="2023-04" db="EMBL/GenBank/DDBJ databases">
        <title>A long-awaited taxogenomic arrangement of the family Halomonadaceae.</title>
        <authorList>
            <person name="De La Haba R."/>
            <person name="Chuvochina M."/>
            <person name="Wittouck S."/>
            <person name="Arahal D.R."/>
            <person name="Sanchez-Porro C."/>
            <person name="Hugenholtz P."/>
            <person name="Ventosa A."/>
        </authorList>
    </citation>
    <scope>NUCLEOTIDE SEQUENCE [LARGE SCALE GENOMIC DNA]</scope>
    <source>
        <strain evidence="1 2">DSM 22428</strain>
    </source>
</reference>
<sequence length="58" mass="6750">MTMPEQVRATCLSLVTERLIVLRRSGDSEDTRRERREVQTAAEWLLGAKGETERCEER</sequence>
<comment type="caution">
    <text evidence="1">The sequence shown here is derived from an EMBL/GenBank/DDBJ whole genome shotgun (WGS) entry which is preliminary data.</text>
</comment>
<gene>
    <name evidence="1" type="ORF">QC825_14895</name>
</gene>
<keyword evidence="2" id="KW-1185">Reference proteome</keyword>
<evidence type="ECO:0000313" key="1">
    <source>
        <dbReference type="EMBL" id="MDR5897357.1"/>
    </source>
</evidence>
<accession>A0ABU1H120</accession>
<protein>
    <submittedName>
        <fullName evidence="1">Uncharacterized protein</fullName>
    </submittedName>
</protein>
<organism evidence="1 2">
    <name type="scientific">Larsenimonas suaedae</name>
    <dbReference type="NCBI Taxonomy" id="1851019"/>
    <lineage>
        <taxon>Bacteria</taxon>
        <taxon>Pseudomonadati</taxon>
        <taxon>Pseudomonadota</taxon>
        <taxon>Gammaproteobacteria</taxon>
        <taxon>Oceanospirillales</taxon>
        <taxon>Halomonadaceae</taxon>
        <taxon>Larsenimonas</taxon>
    </lineage>
</organism>
<dbReference type="RefSeq" id="WP_251594963.1">
    <property type="nucleotide sequence ID" value="NZ_JAMLJI010000004.1"/>
</dbReference>
<proteinExistence type="predicted"/>